<dbReference type="GO" id="GO:0016887">
    <property type="term" value="F:ATP hydrolysis activity"/>
    <property type="evidence" value="ECO:0007669"/>
    <property type="project" value="TreeGrafter"/>
</dbReference>
<dbReference type="Gene3D" id="3.40.50.300">
    <property type="entry name" value="P-loop containing nucleotide triphosphate hydrolases"/>
    <property type="match status" value="1"/>
</dbReference>
<evidence type="ECO:0000313" key="6">
    <source>
        <dbReference type="EMBL" id="AXH59488.1"/>
    </source>
</evidence>
<feature type="compositionally biased region" description="Low complexity" evidence="4">
    <location>
        <begin position="983"/>
        <end position="998"/>
    </location>
</feature>
<dbReference type="EMBL" id="CP031226">
    <property type="protein sequence ID" value="AXH59488.1"/>
    <property type="molecule type" value="Genomic_DNA"/>
</dbReference>
<dbReference type="RefSeq" id="WP_114805115.1">
    <property type="nucleotide sequence ID" value="NZ_CP031226.1"/>
</dbReference>
<protein>
    <submittedName>
        <fullName evidence="6">Type II secretion system protein E</fullName>
    </submittedName>
</protein>
<evidence type="ECO:0000256" key="4">
    <source>
        <dbReference type="SAM" id="MobiDB-lite"/>
    </source>
</evidence>
<feature type="region of interest" description="Disordered" evidence="4">
    <location>
        <begin position="776"/>
        <end position="796"/>
    </location>
</feature>
<dbReference type="PANTHER" id="PTHR30258">
    <property type="entry name" value="TYPE II SECRETION SYSTEM PROTEIN GSPE-RELATED"/>
    <property type="match status" value="1"/>
</dbReference>
<evidence type="ECO:0000256" key="2">
    <source>
        <dbReference type="ARBA" id="ARBA00022741"/>
    </source>
</evidence>
<evidence type="ECO:0000313" key="7">
    <source>
        <dbReference type="Proteomes" id="UP000006426"/>
    </source>
</evidence>
<feature type="region of interest" description="Disordered" evidence="4">
    <location>
        <begin position="983"/>
        <end position="1086"/>
    </location>
</feature>
<dbReference type="PANTHER" id="PTHR30258:SF1">
    <property type="entry name" value="PROTEIN TRANSPORT PROTEIN HOFB HOMOLOG"/>
    <property type="match status" value="1"/>
</dbReference>
<keyword evidence="6" id="KW-0614">Plasmid</keyword>
<dbReference type="AlphaFoldDB" id="A0AAD0PVR6"/>
<accession>A0AAD0PVR6</accession>
<feature type="region of interest" description="Disordered" evidence="4">
    <location>
        <begin position="836"/>
        <end position="874"/>
    </location>
</feature>
<evidence type="ECO:0000256" key="1">
    <source>
        <dbReference type="ARBA" id="ARBA00006611"/>
    </source>
</evidence>
<sequence>MYIVEKTGLNLASRKIIRELAMNFFRRFKTENKPKEGLQQVTAAAKQPAVNRPSRESAAYNVLSKKDDIPQHSAVLSVTNGPIELTSDWQKNYAILLTNRDKKEVEVICSIDVIRKAGIDDDYLAIVDRIKRSGYSRVKTKKLAKPEIIQIIYEQTEQKRSVEEQQKAATQIQLEFDELLVSALKARASDIHIEVTRRGAEVKFRVDGALQHFTEWPVRHARTMAGVIYMVIAEEKDTSFDERRDQSAIIDRELGEHGSVRVRLNTLPTYPAGFDMIMRILKMGQSGEKIDLNKLGYSGEHLSKVRRGSAKPVGVMMMAGTTGSGKSTSLNAMLSEKIAHHGGRIKVITVEDPPEYLLVGATQVPVVRSRSAAKEGADINPFASTIRAAMRSDPDVLMIGEVRDHHSAELLIHAVQSGHPVFTTTHASSGIDIISRLRSNGVPDDVLGSHNFISALMYQTLLKTVCPHCSTDFEHFKKHAHDESDAELVHRVYRYLGATQAKQLRFINNEGCKHCRKGVTGRTVAAEVILPDAYMLRAFRDRQDSDAMMHYAYSGGKFALHHGITKMLMGQCDIRDVEHKLDLIEALQEMSRSVRFFVASPGYSAFIKAQQEAEEALKQSANDQTSQIILLEDLQEPIVLAKPTGQEIILPEEKALILPEQLPVTPRPGGVDLITKPSPVAKPVVVELPVQAPANPTVTEAPSSAKILADVPVETSVETPAEALEAPATQSNQDEPVPVDATLPTLHSDAVLQAPDSVQEEEALAVPEEKFHVHLPQQAQDNEESDATAAEQAPRVVESEVALTDDLEQVIVTEVVESPVAIQVVTDFIPEAVTATEEKSPAVAEDPQPVEDPASQVELESEAKPTERAPGQAQISTQPSLIQALLPVLESEVQRTGIKLSGRFFKARLSTAAISSLLANENTPDALRNAVQTAFSALSQDELDAVYQTTAAELQALIDAEKTEGGSDASDQGVVELAPEVAPVATKPEPAPDAAVKKAPAKPRKVTSLAQKRTAAGKDKETDGAQKPARRYKSKLLSAGESPVVETPTKEAKPKGTGVVKNIAEQRAKKPSRTANKDTSNPDEKK</sequence>
<dbReference type="Proteomes" id="UP000006426">
    <property type="component" value="Plasmid pmppla107"/>
</dbReference>
<evidence type="ECO:0000256" key="3">
    <source>
        <dbReference type="ARBA" id="ARBA00022840"/>
    </source>
</evidence>
<gene>
    <name evidence="6" type="ORF">PLA107_030135</name>
</gene>
<reference evidence="6 7" key="1">
    <citation type="journal article" date="2011" name="PLoS Pathog.">
        <title>Dynamic evolution of pathogenicity revealed by sequencing and comparative genomics of 19 Pseudomonas syringae isolates.</title>
        <authorList>
            <person name="Baltrus D.A."/>
            <person name="Nishimura M.T."/>
            <person name="Romanchuk A."/>
            <person name="Chang J.H."/>
            <person name="Mukhtar M.S."/>
            <person name="Cherkis K."/>
            <person name="Roach J."/>
            <person name="Grant S.R."/>
            <person name="Jones C.D."/>
            <person name="Dangl J.L."/>
        </authorList>
    </citation>
    <scope>NUCLEOTIDE SEQUENCE [LARGE SCALE GENOMIC DNA]</scope>
    <source>
        <strain evidence="6 7">M301315</strain>
    </source>
</reference>
<comment type="similarity">
    <text evidence="1">Belongs to the GSP E family.</text>
</comment>
<feature type="domain" description="Bacterial type II secretion system protein E" evidence="5">
    <location>
        <begin position="390"/>
        <end position="404"/>
    </location>
</feature>
<dbReference type="InterPro" id="IPR001482">
    <property type="entry name" value="T2SS/T4SS_dom"/>
</dbReference>
<organism evidence="6 7">
    <name type="scientific">Pseudomonas amygdali pv. lachrymans str. M301315</name>
    <dbReference type="NCBI Taxonomy" id="629260"/>
    <lineage>
        <taxon>Bacteria</taxon>
        <taxon>Pseudomonadati</taxon>
        <taxon>Pseudomonadota</taxon>
        <taxon>Gammaproteobacteria</taxon>
        <taxon>Pseudomonadales</taxon>
        <taxon>Pseudomonadaceae</taxon>
        <taxon>Pseudomonas</taxon>
        <taxon>Pseudomonas amygdali</taxon>
    </lineage>
</organism>
<geneLocation type="plasmid" evidence="7">
    <name>pmppla107</name>
</geneLocation>
<dbReference type="GO" id="GO:0005524">
    <property type="term" value="F:ATP binding"/>
    <property type="evidence" value="ECO:0007669"/>
    <property type="project" value="UniProtKB-KW"/>
</dbReference>
<dbReference type="PROSITE" id="PS00662">
    <property type="entry name" value="T2SP_E"/>
    <property type="match status" value="1"/>
</dbReference>
<dbReference type="InterPro" id="IPR027417">
    <property type="entry name" value="P-loop_NTPase"/>
</dbReference>
<evidence type="ECO:0000259" key="5">
    <source>
        <dbReference type="PROSITE" id="PS00662"/>
    </source>
</evidence>
<dbReference type="GO" id="GO:0005886">
    <property type="term" value="C:plasma membrane"/>
    <property type="evidence" value="ECO:0007669"/>
    <property type="project" value="TreeGrafter"/>
</dbReference>
<name>A0AAD0PVR6_PSEAV</name>
<keyword evidence="2" id="KW-0547">Nucleotide-binding</keyword>
<dbReference type="SUPFAM" id="SSF52540">
    <property type="entry name" value="P-loop containing nucleoside triphosphate hydrolases"/>
    <property type="match status" value="1"/>
</dbReference>
<dbReference type="Gene3D" id="3.30.450.90">
    <property type="match status" value="1"/>
</dbReference>
<dbReference type="Pfam" id="PF00437">
    <property type="entry name" value="T2SSE"/>
    <property type="match status" value="1"/>
</dbReference>
<keyword evidence="3" id="KW-0067">ATP-binding</keyword>
<proteinExistence type="inferred from homology"/>